<organism evidence="1 2">
    <name type="scientific">Mycolicibacterium alvei</name>
    <dbReference type="NCBI Taxonomy" id="67081"/>
    <lineage>
        <taxon>Bacteria</taxon>
        <taxon>Bacillati</taxon>
        <taxon>Actinomycetota</taxon>
        <taxon>Actinomycetes</taxon>
        <taxon>Mycobacteriales</taxon>
        <taxon>Mycobacteriaceae</taxon>
        <taxon>Mycolicibacterium</taxon>
    </lineage>
</organism>
<dbReference type="InterPro" id="IPR011101">
    <property type="entry name" value="DUF5131"/>
</dbReference>
<dbReference type="Pfam" id="PF07505">
    <property type="entry name" value="DUF5131"/>
    <property type="match status" value="1"/>
</dbReference>
<dbReference type="AlphaFoldDB" id="A0A6N4V219"/>
<keyword evidence="2" id="KW-1185">Reference proteome</keyword>
<dbReference type="Proteomes" id="UP000466906">
    <property type="component" value="Plasmid pJCM12272"/>
</dbReference>
<geneLocation type="plasmid" evidence="1 2">
    <name>pJCM12272</name>
</geneLocation>
<gene>
    <name evidence="1" type="ORF">MALV_57330</name>
</gene>
<protein>
    <recommendedName>
        <fullName evidence="3">Bacteriophage protein</fullName>
    </recommendedName>
</protein>
<evidence type="ECO:0008006" key="3">
    <source>
        <dbReference type="Google" id="ProtNLM"/>
    </source>
</evidence>
<reference evidence="1 2" key="1">
    <citation type="journal article" date="2019" name="Emerg. Microbes Infect.">
        <title>Comprehensive subspecies identification of 175 nontuberculous mycobacteria species based on 7547 genomic profiles.</title>
        <authorList>
            <person name="Matsumoto Y."/>
            <person name="Kinjo T."/>
            <person name="Motooka D."/>
            <person name="Nabeya D."/>
            <person name="Jung N."/>
            <person name="Uechi K."/>
            <person name="Horii T."/>
            <person name="Iida T."/>
            <person name="Fujita J."/>
            <person name="Nakamura S."/>
        </authorList>
    </citation>
    <scope>NUCLEOTIDE SEQUENCE [LARGE SCALE GENOMIC DNA]</scope>
    <source>
        <strain evidence="1 2">JCM 12272</strain>
        <plasmid evidence="1">pJCM12272</plasmid>
    </source>
</reference>
<proteinExistence type="predicted"/>
<keyword evidence="1" id="KW-0614">Plasmid</keyword>
<dbReference type="RefSeq" id="WP_064915063.1">
    <property type="nucleotide sequence ID" value="NZ_AP022566.1"/>
</dbReference>
<dbReference type="EMBL" id="AP022566">
    <property type="protein sequence ID" value="BBX30608.1"/>
    <property type="molecule type" value="Genomic_DNA"/>
</dbReference>
<accession>A0A6N4V219</accession>
<evidence type="ECO:0000313" key="1">
    <source>
        <dbReference type="EMBL" id="BBX30608.1"/>
    </source>
</evidence>
<evidence type="ECO:0000313" key="2">
    <source>
        <dbReference type="Proteomes" id="UP000466906"/>
    </source>
</evidence>
<dbReference type="KEGG" id="malv:MALV_57330"/>
<sequence length="266" mass="30434">MAPNDTTPATRPTESVDDLFHRRVSDRDLVRVFTEMALTPRLAYKVSTTRHRRMRTVVNSTEFRAEVRTLVRERQPDILTGARWQWPLPNVWLGATISTQDEANAALPTLLDTVATVRWLNIQGLSTPIDLPEALKRWTPSTAPDQHRLPAGEVLHWIVAAGGRRPMHPDWIRTLRDHATAAGIAFNFTGWGRWEPTQRPGDDDATAFVERETGRRATDHDLWHISSGHWWGTRRVEAHQVVRTIDGRTWDDHPSGHDRHIALVEF</sequence>
<name>A0A6N4V219_9MYCO</name>